<comment type="caution">
    <text evidence="2">The sequence shown here is derived from an EMBL/GenBank/DDBJ whole genome shotgun (WGS) entry which is preliminary data.</text>
</comment>
<evidence type="ECO:0000256" key="1">
    <source>
        <dbReference type="SAM" id="MobiDB-lite"/>
    </source>
</evidence>
<name>A0A9P5C106_9PLEO</name>
<evidence type="ECO:0000313" key="2">
    <source>
        <dbReference type="EMBL" id="KAF3038344.1"/>
    </source>
</evidence>
<keyword evidence="3" id="KW-1185">Reference proteome</keyword>
<gene>
    <name evidence="2" type="ORF">E8E12_007458</name>
</gene>
<dbReference type="OrthoDB" id="3796672at2759"/>
<feature type="region of interest" description="Disordered" evidence="1">
    <location>
        <begin position="111"/>
        <end position="142"/>
    </location>
</feature>
<feature type="compositionally biased region" description="Low complexity" evidence="1">
    <location>
        <begin position="220"/>
        <end position="230"/>
    </location>
</feature>
<feature type="compositionally biased region" description="Acidic residues" evidence="1">
    <location>
        <begin position="205"/>
        <end position="215"/>
    </location>
</feature>
<sequence>MTGPQESPEDYVGTNGEWSGFDTAYRSGMVWDGRMFPSAPRHSSFYGAQDPLELVPSPFDDENGDEAWHKSAEGTVVYTGEEFVKTLRPPTGVERAHRQEFWDRYEAQRGHSVAAGTQGPGQGHPRPTAGGEQRFPDAPPTHSELAPALLVQHQISAPLPIQTPVSTLRAPAPLSAMALACAPASTLASTPPAASGHGTHNSSDVDGEYEIDDDHFPDVPQDQQNTTNNDPQDKSTESTSPKTSPPRGIDDWDDANLLCLWKQKVIRKKGYEPMLAYFKNQTAESLHEAWTTHKERCKKLGAEWEAAGKPTTGSSDWFEE</sequence>
<reference evidence="2" key="1">
    <citation type="submission" date="2019-04" db="EMBL/GenBank/DDBJ databases">
        <title>Sequencing of skin fungus with MAO and IRED activity.</title>
        <authorList>
            <person name="Marsaioli A.J."/>
            <person name="Bonatto J.M.C."/>
            <person name="Reis Junior O."/>
        </authorList>
    </citation>
    <scope>NUCLEOTIDE SEQUENCE</scope>
    <source>
        <strain evidence="2">28M1</strain>
    </source>
</reference>
<feature type="compositionally biased region" description="Low complexity" evidence="1">
    <location>
        <begin position="237"/>
        <end position="246"/>
    </location>
</feature>
<evidence type="ECO:0000313" key="3">
    <source>
        <dbReference type="Proteomes" id="UP000758155"/>
    </source>
</evidence>
<protein>
    <recommendedName>
        <fullName evidence="4">Myb-like domain-containing protein</fullName>
    </recommendedName>
</protein>
<dbReference type="EMBL" id="SWKV01000037">
    <property type="protein sequence ID" value="KAF3038344.1"/>
    <property type="molecule type" value="Genomic_DNA"/>
</dbReference>
<proteinExistence type="predicted"/>
<evidence type="ECO:0008006" key="4">
    <source>
        <dbReference type="Google" id="ProtNLM"/>
    </source>
</evidence>
<organism evidence="2 3">
    <name type="scientific">Didymella heteroderae</name>
    <dbReference type="NCBI Taxonomy" id="1769908"/>
    <lineage>
        <taxon>Eukaryota</taxon>
        <taxon>Fungi</taxon>
        <taxon>Dikarya</taxon>
        <taxon>Ascomycota</taxon>
        <taxon>Pezizomycotina</taxon>
        <taxon>Dothideomycetes</taxon>
        <taxon>Pleosporomycetidae</taxon>
        <taxon>Pleosporales</taxon>
        <taxon>Pleosporineae</taxon>
        <taxon>Didymellaceae</taxon>
        <taxon>Didymella</taxon>
    </lineage>
</organism>
<dbReference type="Proteomes" id="UP000758155">
    <property type="component" value="Unassembled WGS sequence"/>
</dbReference>
<dbReference type="AlphaFoldDB" id="A0A9P5C106"/>
<accession>A0A9P5C106</accession>
<feature type="region of interest" description="Disordered" evidence="1">
    <location>
        <begin position="187"/>
        <end position="250"/>
    </location>
</feature>